<gene>
    <name evidence="3" type="ORF">DAPK24_008470</name>
</gene>
<dbReference type="Proteomes" id="UP001378960">
    <property type="component" value="Unassembled WGS sequence"/>
</dbReference>
<sequence length="447" mass="52165">MVRALMNNDANEMQLVVSSSHNDAEIDEIKRTYNIQNKILAQKNEELKLKVNGLEKQLFQSQKQVLQLKNDKIKLMDLLKINSKRFNDIVVDKFEGMIEEFRSFVGEIGVDVEKKDIPMKLITRVSSKGEEKLRKFDPEKYEFDHYWGNVNDDLKRRKSIYFKAPELSDVSNEGGLETLIEQDDEVKEIEMELEPEYVDKSSELIPIKRVSQIMEKTDHLSMIPYLGLEDKVEENNNNNSNDNNKKENPLIEESHDIPEIHEVHDVSEVPEVPEVPEVHEIPDYPIPMEETQSPTPSPITSPVKKNRRKSSIPRELKNLDTEKTKRWLGMDPLDDVNESTSERRRSRRRSLIVNYDLPIINRRESGKFRNKIYVDEDKENRVSKPSKKSKNTILRNITNRPNRIDDDEENNNKGKTIFDLENMDMFGKYGNGSRKKDSITSSFDMLL</sequence>
<evidence type="ECO:0000256" key="1">
    <source>
        <dbReference type="SAM" id="Coils"/>
    </source>
</evidence>
<reference evidence="3 4" key="1">
    <citation type="journal article" date="2023" name="Elife">
        <title>Identification of key yeast species and microbe-microbe interactions impacting larval growth of Drosophila in the wild.</title>
        <authorList>
            <person name="Mure A."/>
            <person name="Sugiura Y."/>
            <person name="Maeda R."/>
            <person name="Honda K."/>
            <person name="Sakurai N."/>
            <person name="Takahashi Y."/>
            <person name="Watada M."/>
            <person name="Katoh T."/>
            <person name="Gotoh A."/>
            <person name="Gotoh Y."/>
            <person name="Taniguchi I."/>
            <person name="Nakamura K."/>
            <person name="Hayashi T."/>
            <person name="Katayama T."/>
            <person name="Uemura T."/>
            <person name="Hattori Y."/>
        </authorList>
    </citation>
    <scope>NUCLEOTIDE SEQUENCE [LARGE SCALE GENOMIC DNA]</scope>
    <source>
        <strain evidence="3 4">PK-24</strain>
    </source>
</reference>
<protein>
    <recommendedName>
        <fullName evidence="5">Shugoshin N-terminal coiled-coil domain-containing protein</fullName>
    </recommendedName>
</protein>
<proteinExistence type="predicted"/>
<keyword evidence="1" id="KW-0175">Coiled coil</keyword>
<evidence type="ECO:0008006" key="5">
    <source>
        <dbReference type="Google" id="ProtNLM"/>
    </source>
</evidence>
<dbReference type="EMBL" id="BTGB01000001">
    <property type="protein sequence ID" value="GMM44272.1"/>
    <property type="molecule type" value="Genomic_DNA"/>
</dbReference>
<evidence type="ECO:0000313" key="4">
    <source>
        <dbReference type="Proteomes" id="UP001378960"/>
    </source>
</evidence>
<organism evidence="3 4">
    <name type="scientific">Pichia kluyveri</name>
    <name type="common">Yeast</name>
    <dbReference type="NCBI Taxonomy" id="36015"/>
    <lineage>
        <taxon>Eukaryota</taxon>
        <taxon>Fungi</taxon>
        <taxon>Dikarya</taxon>
        <taxon>Ascomycota</taxon>
        <taxon>Saccharomycotina</taxon>
        <taxon>Pichiomycetes</taxon>
        <taxon>Pichiales</taxon>
        <taxon>Pichiaceae</taxon>
        <taxon>Pichia</taxon>
    </lineage>
</organism>
<accession>A0AAV5QZQ6</accession>
<feature type="region of interest" description="Disordered" evidence="2">
    <location>
        <begin position="286"/>
        <end position="323"/>
    </location>
</feature>
<comment type="caution">
    <text evidence="3">The sequence shown here is derived from an EMBL/GenBank/DDBJ whole genome shotgun (WGS) entry which is preliminary data.</text>
</comment>
<evidence type="ECO:0000256" key="2">
    <source>
        <dbReference type="SAM" id="MobiDB-lite"/>
    </source>
</evidence>
<name>A0AAV5QZQ6_PICKL</name>
<keyword evidence="4" id="KW-1185">Reference proteome</keyword>
<feature type="coiled-coil region" evidence="1">
    <location>
        <begin position="37"/>
        <end position="71"/>
    </location>
</feature>
<feature type="compositionally biased region" description="Basic and acidic residues" evidence="2">
    <location>
        <begin position="312"/>
        <end position="323"/>
    </location>
</feature>
<evidence type="ECO:0000313" key="3">
    <source>
        <dbReference type="EMBL" id="GMM44272.1"/>
    </source>
</evidence>
<feature type="compositionally biased region" description="Low complexity" evidence="2">
    <location>
        <begin position="291"/>
        <end position="302"/>
    </location>
</feature>
<dbReference type="AlphaFoldDB" id="A0AAV5QZQ6"/>